<dbReference type="EC" id="4.2.1.11" evidence="6"/>
<keyword evidence="4 6" id="KW-0324">Glycolysis</keyword>
<dbReference type="InterPro" id="IPR029017">
    <property type="entry name" value="Enolase-like_N"/>
</dbReference>
<evidence type="ECO:0000256" key="6">
    <source>
        <dbReference type="HAMAP-Rule" id="MF_00318"/>
    </source>
</evidence>
<dbReference type="NCBIfam" id="TIGR01060">
    <property type="entry name" value="eno"/>
    <property type="match status" value="1"/>
</dbReference>
<feature type="binding site" evidence="8">
    <location>
        <position position="146"/>
    </location>
    <ligand>
        <name>substrate</name>
    </ligand>
</feature>
<evidence type="ECO:0000256" key="5">
    <source>
        <dbReference type="ARBA" id="ARBA00023239"/>
    </source>
</evidence>
<feature type="active site" description="Proton acceptor" evidence="6 7">
    <location>
        <position position="329"/>
    </location>
</feature>
<proteinExistence type="inferred from homology"/>
<feature type="binding site" evidence="8">
    <location>
        <position position="304"/>
    </location>
    <ligand>
        <name>substrate</name>
    </ligand>
</feature>
<dbReference type="SFLD" id="SFLDG00178">
    <property type="entry name" value="enolase"/>
    <property type="match status" value="1"/>
</dbReference>
<keyword evidence="6" id="KW-0963">Cytoplasm</keyword>
<organism evidence="12 13">
    <name type="scientific">Natronorubrum sediminis</name>
    <dbReference type="NCBI Taxonomy" id="640943"/>
    <lineage>
        <taxon>Archaea</taxon>
        <taxon>Methanobacteriati</taxon>
        <taxon>Methanobacteriota</taxon>
        <taxon>Stenosarchaea group</taxon>
        <taxon>Halobacteria</taxon>
        <taxon>Halobacteriales</taxon>
        <taxon>Natrialbaceae</taxon>
        <taxon>Natronorubrum</taxon>
    </lineage>
</organism>
<feature type="active site" description="Proton donor" evidence="6 7">
    <location>
        <position position="196"/>
    </location>
</feature>
<dbReference type="GO" id="GO:0000015">
    <property type="term" value="C:phosphopyruvate hydratase complex"/>
    <property type="evidence" value="ECO:0007669"/>
    <property type="project" value="InterPro"/>
</dbReference>
<reference evidence="13" key="1">
    <citation type="submission" date="2016-10" db="EMBL/GenBank/DDBJ databases">
        <authorList>
            <person name="Varghese N."/>
            <person name="Submissions S."/>
        </authorList>
    </citation>
    <scope>NUCLEOTIDE SEQUENCE [LARGE SCALE GENOMIC DNA]</scope>
    <source>
        <strain evidence="13">CGMCC 1.8981</strain>
    </source>
</reference>
<dbReference type="InterPro" id="IPR020810">
    <property type="entry name" value="Enolase_C"/>
</dbReference>
<dbReference type="InterPro" id="IPR000941">
    <property type="entry name" value="Enolase"/>
</dbReference>
<dbReference type="OrthoDB" id="8680at2157"/>
<keyword evidence="6 9" id="KW-0479">Metal-binding</keyword>
<evidence type="ECO:0000259" key="10">
    <source>
        <dbReference type="SMART" id="SM01192"/>
    </source>
</evidence>
<accession>A0A1H6G0C5</accession>
<dbReference type="SMART" id="SM01192">
    <property type="entry name" value="Enolase_C"/>
    <property type="match status" value="1"/>
</dbReference>
<dbReference type="GO" id="GO:0009986">
    <property type="term" value="C:cell surface"/>
    <property type="evidence" value="ECO:0007669"/>
    <property type="project" value="UniProtKB-SubCell"/>
</dbReference>
<dbReference type="Proteomes" id="UP000199112">
    <property type="component" value="Unassembled WGS sequence"/>
</dbReference>
<dbReference type="Pfam" id="PF03952">
    <property type="entry name" value="Enolase_N"/>
    <property type="match status" value="1"/>
</dbReference>
<feature type="domain" description="Enolase N-terminal" evidence="11">
    <location>
        <begin position="4"/>
        <end position="124"/>
    </location>
</feature>
<comment type="function">
    <text evidence="6">Catalyzes the reversible conversion of 2-phosphoglycerate (2-PG) into phosphoenolpyruvate (PEP). It is essential for the degradation of carbohydrates via glycolysis.</text>
</comment>
<name>A0A1H6G0C5_9EURY</name>
<dbReference type="PANTHER" id="PTHR11902">
    <property type="entry name" value="ENOLASE"/>
    <property type="match status" value="1"/>
</dbReference>
<dbReference type="GO" id="GO:0006096">
    <property type="term" value="P:glycolytic process"/>
    <property type="evidence" value="ECO:0007669"/>
    <property type="project" value="UniProtKB-UniRule"/>
</dbReference>
<dbReference type="PANTHER" id="PTHR11902:SF1">
    <property type="entry name" value="ENOLASE"/>
    <property type="match status" value="1"/>
</dbReference>
<feature type="binding site" evidence="8">
    <location>
        <begin position="356"/>
        <end position="359"/>
    </location>
    <ligand>
        <name>substrate</name>
    </ligand>
</feature>
<dbReference type="InterPro" id="IPR020809">
    <property type="entry name" value="Enolase_CS"/>
</dbReference>
<feature type="domain" description="Enolase C-terminal TIM barrel" evidence="10">
    <location>
        <begin position="130"/>
        <end position="402"/>
    </location>
</feature>
<feature type="binding site" evidence="6">
    <location>
        <position position="380"/>
    </location>
    <ligand>
        <name>(2R)-2-phosphoglycerate</name>
        <dbReference type="ChEBI" id="CHEBI:58289"/>
    </ligand>
</feature>
<feature type="binding site" evidence="8">
    <location>
        <position position="155"/>
    </location>
    <ligand>
        <name>substrate</name>
    </ligand>
</feature>
<sequence>MTLITDVRLRRILDSRGNPTVEADVVTESGGFGRAGAPSGASTGEYEAVERPPAEAIAAAREHAVPRLVGEAYAGNQREVDTILHAADGTDDFSKIGANSAVAISMAAAKAGADVLGAPLFQHLGGAFRGENFPVPLGNVVGGGEHAADATDIQEFLVAPVGAPSIEDAVFANAAVHGVVADLLEERDVPSGKGDEGAWAPSIDDEAAFEVVDEAVSQVEDDVGFEIRFGLDVAAAEMYDADSETYEYESAGINRDTDEQIEYIADLVREYDLVYVEDPLDENDYEAFADLTDRVGDRTLICGDDLFVTNTDRLTEGIDQGAGNSILIKPNQIGTLSDAFDAIELATENGYDSVVSHRSGETEDATIAHLAVATDAPFIKTGAVGGERTAKLNELIRIADDAT</sequence>
<evidence type="ECO:0000313" key="12">
    <source>
        <dbReference type="EMBL" id="SEH15355.1"/>
    </source>
</evidence>
<dbReference type="EMBL" id="FNWL01000002">
    <property type="protein sequence ID" value="SEH15355.1"/>
    <property type="molecule type" value="Genomic_DNA"/>
</dbReference>
<feature type="binding site" evidence="6 9">
    <location>
        <position position="232"/>
    </location>
    <ligand>
        <name>Mg(2+)</name>
        <dbReference type="ChEBI" id="CHEBI:18420"/>
    </ligand>
</feature>
<dbReference type="SFLD" id="SFLDF00002">
    <property type="entry name" value="enolase"/>
    <property type="match status" value="1"/>
</dbReference>
<dbReference type="UniPathway" id="UPA00109">
    <property type="reaction ID" value="UER00187"/>
</dbReference>
<feature type="binding site" evidence="8">
    <location>
        <position position="277"/>
    </location>
    <ligand>
        <name>substrate</name>
    </ligand>
</feature>
<evidence type="ECO:0000256" key="4">
    <source>
        <dbReference type="ARBA" id="ARBA00023152"/>
    </source>
</evidence>
<dbReference type="GO" id="GO:0005576">
    <property type="term" value="C:extracellular region"/>
    <property type="evidence" value="ECO:0007669"/>
    <property type="project" value="UniProtKB-SubCell"/>
</dbReference>
<evidence type="ECO:0000256" key="3">
    <source>
        <dbReference type="ARBA" id="ARBA00022842"/>
    </source>
</evidence>
<comment type="cofactor">
    <cofactor evidence="6">
        <name>Mg(2+)</name>
        <dbReference type="ChEBI" id="CHEBI:18420"/>
    </cofactor>
    <text evidence="6">Binds a second Mg(2+) ion via substrate during catalysis.</text>
</comment>
<dbReference type="AlphaFoldDB" id="A0A1H6G0C5"/>
<keyword evidence="6" id="KW-0964">Secreted</keyword>
<keyword evidence="3 6" id="KW-0460">Magnesium</keyword>
<feature type="binding site" evidence="6">
    <location>
        <position position="358"/>
    </location>
    <ligand>
        <name>(2R)-2-phosphoglycerate</name>
        <dbReference type="ChEBI" id="CHEBI:58289"/>
    </ligand>
</feature>
<comment type="pathway">
    <text evidence="1 6">Carbohydrate degradation; glycolysis; pyruvate from D-glyceraldehyde 3-phosphate: step 4/5.</text>
</comment>
<dbReference type="PROSITE" id="PS00164">
    <property type="entry name" value="ENOLASE"/>
    <property type="match status" value="1"/>
</dbReference>
<dbReference type="RefSeq" id="WP_090506909.1">
    <property type="nucleotide sequence ID" value="NZ_FNWL01000002.1"/>
</dbReference>
<dbReference type="PRINTS" id="PR00148">
    <property type="entry name" value="ENOLASE"/>
</dbReference>
<dbReference type="SUPFAM" id="SSF54826">
    <property type="entry name" value="Enolase N-terminal domain-like"/>
    <property type="match status" value="1"/>
</dbReference>
<keyword evidence="13" id="KW-1185">Reference proteome</keyword>
<dbReference type="Pfam" id="PF00113">
    <property type="entry name" value="Enolase_C"/>
    <property type="match status" value="1"/>
</dbReference>
<dbReference type="HAMAP" id="MF_00318">
    <property type="entry name" value="Enolase"/>
    <property type="match status" value="1"/>
</dbReference>
<feature type="binding site" evidence="6">
    <location>
        <position position="329"/>
    </location>
    <ligand>
        <name>(2R)-2-phosphoglycerate</name>
        <dbReference type="ChEBI" id="CHEBI:58289"/>
    </ligand>
</feature>
<dbReference type="CDD" id="cd03313">
    <property type="entry name" value="enolase"/>
    <property type="match status" value="1"/>
</dbReference>
<feature type="binding site" evidence="8">
    <location>
        <position position="380"/>
    </location>
    <ligand>
        <name>substrate</name>
    </ligand>
</feature>
<keyword evidence="5 6" id="KW-0456">Lyase</keyword>
<comment type="subcellular location">
    <subcellularLocation>
        <location evidence="6">Cytoplasm</location>
    </subcellularLocation>
    <subcellularLocation>
        <location evidence="6">Secreted</location>
    </subcellularLocation>
    <subcellularLocation>
        <location evidence="6">Cell surface</location>
    </subcellularLocation>
    <text evidence="6">Fractions of enolase are present in both the cytoplasm and on the cell surface.</text>
</comment>
<dbReference type="Gene3D" id="3.30.390.10">
    <property type="entry name" value="Enolase-like, N-terminal domain"/>
    <property type="match status" value="1"/>
</dbReference>
<dbReference type="InterPro" id="IPR036849">
    <property type="entry name" value="Enolase-like_C_sf"/>
</dbReference>
<dbReference type="SUPFAM" id="SSF51604">
    <property type="entry name" value="Enolase C-terminal domain-like"/>
    <property type="match status" value="1"/>
</dbReference>
<gene>
    <name evidence="6" type="primary">eno</name>
    <name evidence="12" type="ORF">SAMN04487967_2037</name>
</gene>
<dbReference type="SMART" id="SM01193">
    <property type="entry name" value="Enolase_N"/>
    <property type="match status" value="1"/>
</dbReference>
<dbReference type="GO" id="GO:0004634">
    <property type="term" value="F:phosphopyruvate hydratase activity"/>
    <property type="evidence" value="ECO:0007669"/>
    <property type="project" value="UniProtKB-UniRule"/>
</dbReference>
<comment type="catalytic activity">
    <reaction evidence="6">
        <text>(2R)-2-phosphoglycerate = phosphoenolpyruvate + H2O</text>
        <dbReference type="Rhea" id="RHEA:10164"/>
        <dbReference type="ChEBI" id="CHEBI:15377"/>
        <dbReference type="ChEBI" id="CHEBI:58289"/>
        <dbReference type="ChEBI" id="CHEBI:58702"/>
        <dbReference type="EC" id="4.2.1.11"/>
    </reaction>
</comment>
<evidence type="ECO:0000259" key="11">
    <source>
        <dbReference type="SMART" id="SM01193"/>
    </source>
</evidence>
<evidence type="ECO:0000256" key="8">
    <source>
        <dbReference type="PIRSR" id="PIRSR001400-2"/>
    </source>
</evidence>
<comment type="cofactor">
    <cofactor evidence="9">
        <name>Mg(2+)</name>
        <dbReference type="ChEBI" id="CHEBI:18420"/>
    </cofactor>
    <text evidence="9">Mg(2+) is required for catalysis and for stabilizing the dimer.</text>
</comment>
<evidence type="ECO:0000256" key="9">
    <source>
        <dbReference type="PIRSR" id="PIRSR001400-3"/>
    </source>
</evidence>
<feature type="binding site" evidence="6 9">
    <location>
        <position position="277"/>
    </location>
    <ligand>
        <name>Mg(2+)</name>
        <dbReference type="ChEBI" id="CHEBI:18420"/>
    </ligand>
</feature>
<feature type="binding site" evidence="6">
    <location>
        <position position="359"/>
    </location>
    <ligand>
        <name>(2R)-2-phosphoglycerate</name>
        <dbReference type="ChEBI" id="CHEBI:58289"/>
    </ligand>
</feature>
<feature type="binding site" evidence="6 9">
    <location>
        <position position="304"/>
    </location>
    <ligand>
        <name>Mg(2+)</name>
        <dbReference type="ChEBI" id="CHEBI:18420"/>
    </ligand>
</feature>
<dbReference type="InterPro" id="IPR020811">
    <property type="entry name" value="Enolase_N"/>
</dbReference>
<dbReference type="GO" id="GO:0000287">
    <property type="term" value="F:magnesium ion binding"/>
    <property type="evidence" value="ECO:0007669"/>
    <property type="project" value="UniProtKB-UniRule"/>
</dbReference>
<protein>
    <recommendedName>
        <fullName evidence="6">Enolase</fullName>
        <ecNumber evidence="6">4.2.1.11</ecNumber>
    </recommendedName>
    <alternativeName>
        <fullName evidence="6">2-phospho-D-glycerate hydro-lyase</fullName>
    </alternativeName>
    <alternativeName>
        <fullName evidence="6">2-phosphoglycerate dehydratase</fullName>
    </alternativeName>
</protein>
<evidence type="ECO:0000313" key="13">
    <source>
        <dbReference type="Proteomes" id="UP000199112"/>
    </source>
</evidence>
<dbReference type="PIRSF" id="PIRSF001400">
    <property type="entry name" value="Enolase"/>
    <property type="match status" value="1"/>
</dbReference>
<comment type="similarity">
    <text evidence="2 6">Belongs to the enolase family.</text>
</comment>
<evidence type="ECO:0000256" key="7">
    <source>
        <dbReference type="PIRSR" id="PIRSR001400-1"/>
    </source>
</evidence>
<dbReference type="SFLD" id="SFLDS00001">
    <property type="entry name" value="Enolase"/>
    <property type="match status" value="1"/>
</dbReference>
<evidence type="ECO:0000256" key="1">
    <source>
        <dbReference type="ARBA" id="ARBA00005031"/>
    </source>
</evidence>
<evidence type="ECO:0000256" key="2">
    <source>
        <dbReference type="ARBA" id="ARBA00009604"/>
    </source>
</evidence>
<feature type="binding site" evidence="6">
    <location>
        <position position="154"/>
    </location>
    <ligand>
        <name>(2R)-2-phosphoglycerate</name>
        <dbReference type="ChEBI" id="CHEBI:58289"/>
    </ligand>
</feature>
<dbReference type="Gene3D" id="3.20.20.120">
    <property type="entry name" value="Enolase-like C-terminal domain"/>
    <property type="match status" value="1"/>
</dbReference>